<keyword evidence="2 4" id="KW-0195">Cyclin</keyword>
<dbReference type="Proteomes" id="UP001530293">
    <property type="component" value="Unassembled WGS sequence"/>
</dbReference>
<evidence type="ECO:0000256" key="2">
    <source>
        <dbReference type="ARBA" id="ARBA00023127"/>
    </source>
</evidence>
<organism evidence="7 8">
    <name type="scientific">Discostella pseudostelligera</name>
    <dbReference type="NCBI Taxonomy" id="259834"/>
    <lineage>
        <taxon>Eukaryota</taxon>
        <taxon>Sar</taxon>
        <taxon>Stramenopiles</taxon>
        <taxon>Ochrophyta</taxon>
        <taxon>Bacillariophyta</taxon>
        <taxon>Coscinodiscophyceae</taxon>
        <taxon>Thalassiosirophycidae</taxon>
        <taxon>Stephanodiscales</taxon>
        <taxon>Stephanodiscaceae</taxon>
        <taxon>Discostella</taxon>
    </lineage>
</organism>
<dbReference type="GO" id="GO:0051301">
    <property type="term" value="P:cell division"/>
    <property type="evidence" value="ECO:0007669"/>
    <property type="project" value="UniProtKB-KW"/>
</dbReference>
<dbReference type="FunFam" id="1.10.472.10:FF:000001">
    <property type="entry name" value="G2/mitotic-specific cyclin"/>
    <property type="match status" value="1"/>
</dbReference>
<evidence type="ECO:0000313" key="8">
    <source>
        <dbReference type="Proteomes" id="UP001530293"/>
    </source>
</evidence>
<sequence length="423" mass="47473">MHRSNASKTRKGNTRIVLQDVSNRFNEDCIEHAKAVKRIKSQSFRGTIGYTRSKKNCAAQSTEESIDHVHLATSTLLSCKVSEFGSTTAFATAAFDHDGPTDVIDKLDSTESILDMADDQNSSVQKEAFVVAISTSQRVLLPNSAAAPNDKVGLVRDIDDSSDPLLVTAYVRQMYACYRAEEHRAVVGPYLQHQHQINATMRAILIDWLCEVHHKWRLHPETLYLTVNIVDRYLAMKEVSKKTLQLVGSSALLIASKYEEIYPTPVGDLVYVCDGAYDNDEVVVMEEKMLKTLNYQISIPTIYKFLVRYLNAANPSRKLCYMSSYVAEMSLLSYEMIKDEYKPSLMAAAAVLIGRKSIGRNRWSSTLVEFSGYREEDVVPVARRMLAAMSMDLSSSTELNALKHKYGRRSKSNVANITLPVEI</sequence>
<keyword evidence="8" id="KW-1185">Reference proteome</keyword>
<evidence type="ECO:0000256" key="4">
    <source>
        <dbReference type="RuleBase" id="RU000383"/>
    </source>
</evidence>
<dbReference type="InterPro" id="IPR046965">
    <property type="entry name" value="Cyclin_A/B-like"/>
</dbReference>
<dbReference type="InterPro" id="IPR048258">
    <property type="entry name" value="Cyclins_cyclin-box"/>
</dbReference>
<keyword evidence="1" id="KW-0132">Cell division</keyword>
<dbReference type="PROSITE" id="PS00292">
    <property type="entry name" value="CYCLINS"/>
    <property type="match status" value="1"/>
</dbReference>
<dbReference type="CDD" id="cd20507">
    <property type="entry name" value="CYCLIN_CCNB1-like_rpt1"/>
    <property type="match status" value="1"/>
</dbReference>
<comment type="similarity">
    <text evidence="4">Belongs to the cyclin family.</text>
</comment>
<dbReference type="InterPro" id="IPR006671">
    <property type="entry name" value="Cyclin_N"/>
</dbReference>
<dbReference type="PIRSF" id="PIRSF001771">
    <property type="entry name" value="Cyclin_A_B_D_E"/>
    <property type="match status" value="1"/>
</dbReference>
<dbReference type="InterPro" id="IPR039361">
    <property type="entry name" value="Cyclin"/>
</dbReference>
<accession>A0ABD3MDV4</accession>
<protein>
    <submittedName>
        <fullName evidence="7">Uncharacterized protein</fullName>
    </submittedName>
</protein>
<dbReference type="SMART" id="SM00385">
    <property type="entry name" value="CYCLIN"/>
    <property type="match status" value="2"/>
</dbReference>
<dbReference type="InterPro" id="IPR013763">
    <property type="entry name" value="Cyclin-like_dom"/>
</dbReference>
<dbReference type="SUPFAM" id="SSF47954">
    <property type="entry name" value="Cyclin-like"/>
    <property type="match status" value="2"/>
</dbReference>
<dbReference type="SMART" id="SM01332">
    <property type="entry name" value="Cyclin_C"/>
    <property type="match status" value="1"/>
</dbReference>
<evidence type="ECO:0000313" key="7">
    <source>
        <dbReference type="EMBL" id="KAL3762199.1"/>
    </source>
</evidence>
<dbReference type="Pfam" id="PF02984">
    <property type="entry name" value="Cyclin_C"/>
    <property type="match status" value="1"/>
</dbReference>
<evidence type="ECO:0000256" key="3">
    <source>
        <dbReference type="ARBA" id="ARBA00023306"/>
    </source>
</evidence>
<comment type="caution">
    <text evidence="7">The sequence shown here is derived from an EMBL/GenBank/DDBJ whole genome shotgun (WGS) entry which is preliminary data.</text>
</comment>
<gene>
    <name evidence="7" type="ORF">ACHAWU_004737</name>
</gene>
<dbReference type="InterPro" id="IPR004367">
    <property type="entry name" value="Cyclin_C-dom"/>
</dbReference>
<dbReference type="EMBL" id="JALLBG020000138">
    <property type="protein sequence ID" value="KAL3762199.1"/>
    <property type="molecule type" value="Genomic_DNA"/>
</dbReference>
<feature type="domain" description="Cyclin C-terminal" evidence="6">
    <location>
        <begin position="300"/>
        <end position="420"/>
    </location>
</feature>
<keyword evidence="3" id="KW-0131">Cell cycle</keyword>
<dbReference type="PANTHER" id="PTHR10177">
    <property type="entry name" value="CYCLINS"/>
    <property type="match status" value="1"/>
</dbReference>
<reference evidence="7 8" key="1">
    <citation type="submission" date="2024-10" db="EMBL/GenBank/DDBJ databases">
        <title>Updated reference genomes for cyclostephanoid diatoms.</title>
        <authorList>
            <person name="Roberts W.R."/>
            <person name="Alverson A.J."/>
        </authorList>
    </citation>
    <scope>NUCLEOTIDE SEQUENCE [LARGE SCALE GENOMIC DNA]</scope>
    <source>
        <strain evidence="7 8">AJA232-27</strain>
    </source>
</reference>
<feature type="domain" description="Cyclin-like" evidence="5">
    <location>
        <begin position="207"/>
        <end position="291"/>
    </location>
</feature>
<feature type="domain" description="Cyclin-like" evidence="5">
    <location>
        <begin position="304"/>
        <end position="387"/>
    </location>
</feature>
<dbReference type="Gene3D" id="1.10.472.10">
    <property type="entry name" value="Cyclin-like"/>
    <property type="match status" value="2"/>
</dbReference>
<dbReference type="Pfam" id="PF00134">
    <property type="entry name" value="Cyclin_N"/>
    <property type="match status" value="1"/>
</dbReference>
<dbReference type="InterPro" id="IPR036915">
    <property type="entry name" value="Cyclin-like_sf"/>
</dbReference>
<evidence type="ECO:0000259" key="5">
    <source>
        <dbReference type="SMART" id="SM00385"/>
    </source>
</evidence>
<proteinExistence type="inferred from homology"/>
<dbReference type="AlphaFoldDB" id="A0ABD3MDV4"/>
<evidence type="ECO:0000256" key="1">
    <source>
        <dbReference type="ARBA" id="ARBA00022618"/>
    </source>
</evidence>
<evidence type="ECO:0000259" key="6">
    <source>
        <dbReference type="SMART" id="SM01332"/>
    </source>
</evidence>
<name>A0ABD3MDV4_9STRA</name>